<dbReference type="PATRIC" id="fig|1433289.7.peg.926"/>
<gene>
    <name evidence="2" type="ORF">X841_04605</name>
</gene>
<comment type="caution">
    <text evidence="2">The sequence shown here is derived from an EMBL/GenBank/DDBJ whole genome shotgun (WGS) entry which is preliminary data.</text>
</comment>
<keyword evidence="1" id="KW-0812">Transmembrane</keyword>
<reference evidence="3" key="1">
    <citation type="submission" date="2013-12" db="EMBL/GenBank/DDBJ databases">
        <title>Genome sequences of Streptococcus thermophilus strains MTH17CL396 and M17PTZA496 isolated from Fontina cheese in Valle d'Aosta region (Italy).</title>
        <authorList>
            <person name="Treu L."/>
            <person name="Giacomini A."/>
            <person name="Corich V."/>
            <person name="Vendramin V."/>
            <person name="Bovo B."/>
        </authorList>
    </citation>
    <scope>NUCLEOTIDE SEQUENCE [LARGE SCALE GENOMIC DNA]</scope>
    <source>
        <strain evidence="3">M17PTZA496</strain>
    </source>
</reference>
<dbReference type="GeneID" id="66898629"/>
<dbReference type="HOGENOM" id="CLU_173366_0_0_9"/>
<dbReference type="EMBL" id="AZJT01000036">
    <property type="protein sequence ID" value="ETW90166.1"/>
    <property type="molecule type" value="Genomic_DNA"/>
</dbReference>
<dbReference type="InterPro" id="IPR021506">
    <property type="entry name" value="DUF3165"/>
</dbReference>
<accession>A0A0E2Q1K0</accession>
<dbReference type="AlphaFoldDB" id="A0A0E2Q1K0"/>
<evidence type="ECO:0000256" key="1">
    <source>
        <dbReference type="SAM" id="Phobius"/>
    </source>
</evidence>
<evidence type="ECO:0000313" key="3">
    <source>
        <dbReference type="Proteomes" id="UP000024559"/>
    </source>
</evidence>
<proteinExistence type="predicted"/>
<dbReference type="Proteomes" id="UP000024559">
    <property type="component" value="Chromosome"/>
</dbReference>
<organism evidence="2 3">
    <name type="scientific">Streptococcus thermophilus M17PTZA496</name>
    <dbReference type="NCBI Taxonomy" id="1433289"/>
    <lineage>
        <taxon>Bacteria</taxon>
        <taxon>Bacillati</taxon>
        <taxon>Bacillota</taxon>
        <taxon>Bacilli</taxon>
        <taxon>Lactobacillales</taxon>
        <taxon>Streptococcaceae</taxon>
        <taxon>Streptococcus</taxon>
    </lineage>
</organism>
<protein>
    <submittedName>
        <fullName evidence="2">Membrane protein</fullName>
    </submittedName>
</protein>
<dbReference type="RefSeq" id="WP_002950398.1">
    <property type="nucleotide sequence ID" value="NZ_CM002372.1"/>
</dbReference>
<dbReference type="Pfam" id="PF11364">
    <property type="entry name" value="DUF3165"/>
    <property type="match status" value="1"/>
</dbReference>
<evidence type="ECO:0000313" key="2">
    <source>
        <dbReference type="EMBL" id="ETW90166.1"/>
    </source>
</evidence>
<sequence>MFYLIVAILIASFYFFIAPKSVKNTMNLLFVMATLALLLLLAVLSIIKFFSLPGEFFVTVGMFTLSYFTLKDIFGMSEPNRDKAQQGENK</sequence>
<feature type="transmembrane region" description="Helical" evidence="1">
    <location>
        <begin position="6"/>
        <end position="22"/>
    </location>
</feature>
<keyword evidence="1" id="KW-1133">Transmembrane helix</keyword>
<keyword evidence="1" id="KW-0472">Membrane</keyword>
<feature type="transmembrane region" description="Helical" evidence="1">
    <location>
        <begin position="29"/>
        <end position="50"/>
    </location>
</feature>
<name>A0A0E2Q1K0_STRTR</name>